<dbReference type="EMBL" id="CAMXCT020000303">
    <property type="protein sequence ID" value="CAL1130262.1"/>
    <property type="molecule type" value="Genomic_DNA"/>
</dbReference>
<dbReference type="GO" id="GO:0016301">
    <property type="term" value="F:kinase activity"/>
    <property type="evidence" value="ECO:0007669"/>
    <property type="project" value="UniProtKB-KW"/>
</dbReference>
<dbReference type="Proteomes" id="UP001152797">
    <property type="component" value="Unassembled WGS sequence"/>
</dbReference>
<dbReference type="OrthoDB" id="427583at2759"/>
<feature type="transmembrane region" description="Helical" evidence="2">
    <location>
        <begin position="632"/>
        <end position="652"/>
    </location>
</feature>
<keyword evidence="5" id="KW-0418">Kinase</keyword>
<dbReference type="EMBL" id="CAMXCT030000303">
    <property type="protein sequence ID" value="CAL4764199.1"/>
    <property type="molecule type" value="Genomic_DNA"/>
</dbReference>
<feature type="transmembrane region" description="Helical" evidence="2">
    <location>
        <begin position="600"/>
        <end position="620"/>
    </location>
</feature>
<feature type="transmembrane region" description="Helical" evidence="2">
    <location>
        <begin position="450"/>
        <end position="470"/>
    </location>
</feature>
<evidence type="ECO:0000313" key="4">
    <source>
        <dbReference type="EMBL" id="CAL1130262.1"/>
    </source>
</evidence>
<keyword evidence="2" id="KW-0472">Membrane</keyword>
<evidence type="ECO:0000313" key="3">
    <source>
        <dbReference type="EMBL" id="CAI3976887.1"/>
    </source>
</evidence>
<feature type="transmembrane region" description="Helical" evidence="2">
    <location>
        <begin position="701"/>
        <end position="719"/>
    </location>
</feature>
<name>A0A9P1BP68_9DINO</name>
<feature type="transmembrane region" description="Helical" evidence="2">
    <location>
        <begin position="408"/>
        <end position="430"/>
    </location>
</feature>
<protein>
    <submittedName>
        <fullName evidence="5">Leucine-rich repeat and guanylate kinase domain-containing protein</fullName>
    </submittedName>
</protein>
<dbReference type="AlphaFoldDB" id="A0A9P1BP68"/>
<comment type="caution">
    <text evidence="3">The sequence shown here is derived from an EMBL/GenBank/DDBJ whole genome shotgun (WGS) entry which is preliminary data.</text>
</comment>
<evidence type="ECO:0000313" key="5">
    <source>
        <dbReference type="EMBL" id="CAL4764199.1"/>
    </source>
</evidence>
<evidence type="ECO:0000256" key="2">
    <source>
        <dbReference type="SAM" id="Phobius"/>
    </source>
</evidence>
<evidence type="ECO:0000313" key="6">
    <source>
        <dbReference type="Proteomes" id="UP001152797"/>
    </source>
</evidence>
<feature type="compositionally biased region" description="Basic and acidic residues" evidence="1">
    <location>
        <begin position="186"/>
        <end position="224"/>
    </location>
</feature>
<feature type="region of interest" description="Disordered" evidence="1">
    <location>
        <begin position="166"/>
        <end position="237"/>
    </location>
</feature>
<keyword evidence="6" id="KW-1185">Reference proteome</keyword>
<organism evidence="3">
    <name type="scientific">Cladocopium goreaui</name>
    <dbReference type="NCBI Taxonomy" id="2562237"/>
    <lineage>
        <taxon>Eukaryota</taxon>
        <taxon>Sar</taxon>
        <taxon>Alveolata</taxon>
        <taxon>Dinophyceae</taxon>
        <taxon>Suessiales</taxon>
        <taxon>Symbiodiniaceae</taxon>
        <taxon>Cladocopium</taxon>
    </lineage>
</organism>
<reference evidence="4" key="2">
    <citation type="submission" date="2024-04" db="EMBL/GenBank/DDBJ databases">
        <authorList>
            <person name="Chen Y."/>
            <person name="Shah S."/>
            <person name="Dougan E. K."/>
            <person name="Thang M."/>
            <person name="Chan C."/>
        </authorList>
    </citation>
    <scope>NUCLEOTIDE SEQUENCE [LARGE SCALE GENOMIC DNA]</scope>
</reference>
<keyword evidence="2" id="KW-0812">Transmembrane</keyword>
<feature type="region of interest" description="Disordered" evidence="1">
    <location>
        <begin position="27"/>
        <end position="48"/>
    </location>
</feature>
<reference evidence="3" key="1">
    <citation type="submission" date="2022-10" db="EMBL/GenBank/DDBJ databases">
        <authorList>
            <person name="Chen Y."/>
            <person name="Dougan E. K."/>
            <person name="Chan C."/>
            <person name="Rhodes N."/>
            <person name="Thang M."/>
        </authorList>
    </citation>
    <scope>NUCLEOTIDE SEQUENCE</scope>
</reference>
<feature type="compositionally biased region" description="Polar residues" evidence="1">
    <location>
        <begin position="279"/>
        <end position="292"/>
    </location>
</feature>
<keyword evidence="2" id="KW-1133">Transmembrane helix</keyword>
<feature type="compositionally biased region" description="Low complexity" evidence="1">
    <location>
        <begin position="27"/>
        <end position="38"/>
    </location>
</feature>
<feature type="transmembrane region" description="Helical" evidence="2">
    <location>
        <begin position="504"/>
        <end position="523"/>
    </location>
</feature>
<keyword evidence="5" id="KW-0808">Transferase</keyword>
<feature type="region of interest" description="Disordered" evidence="1">
    <location>
        <begin position="263"/>
        <end position="346"/>
    </location>
</feature>
<dbReference type="EMBL" id="CAMXCT010000303">
    <property type="protein sequence ID" value="CAI3976887.1"/>
    <property type="molecule type" value="Genomic_DNA"/>
</dbReference>
<sequence>MAEVNSPNFLGRRLSLDSVALMSSPSIPSIPSSQGSQGRYDALSPSGPARGIEQTLGMILKLLEEQTYDREVLHTRLQSMDEKLSTLVPEKPSAFRRKMSMISKKETNAKLEKPDTPRNSRNAAEFRADFDAIDQKLGIRVMKAAKRRADQAGPLWHRSQSIGVIGHTAQDQSPRVAKAFSRASKTSKDQRGGKELRESNSKELKDSKSSGDFRDKGSDSDRQRIAKNGCLPEMPDLMLPVKPQSAMELKPIGICPVLPSATEEDPPALMPKAGGGAHTASTQSAMQALSTPSDKRKAMSRTSGEASLSHLFRHRETAIMKPPSPRLGQDTSHEEHSLETDTEPTQVLPKPVITSLPLRLWLCICDFGLRITGLLPLAQCRHVKEEVVATTTATVEEQEPHAALLSKVYNSLLLSLLFLFLILAGPGQFFCKGDLLQGDLCSTRSTATDLGVALGAWLAVWSCGGVCTYFKSARMQLQMNELLALEVESSGFERIWMMQRGRDSLLVFLLWICALSSRVALSLRWSGDSFAALKLSLYAIASGCILSACYLQVSMWRGISLAIVAYARTVLEGNVSCREARAKWREVISCMRQISRMYQLTAASCGLTTVFVCFGVLYDFNQGMALDALPSLVVGLSLPGALYVAASATAHCTRLPSLVSMLDGDEELESEYINLALFLSLSESGFFMWDTRVTLAVLQKFLYFTMAIVGTIGFQLKVLTF</sequence>
<feature type="transmembrane region" description="Helical" evidence="2">
    <location>
        <begin position="535"/>
        <end position="553"/>
    </location>
</feature>
<accession>A0A9P1BP68</accession>
<evidence type="ECO:0000256" key="1">
    <source>
        <dbReference type="SAM" id="MobiDB-lite"/>
    </source>
</evidence>
<proteinExistence type="predicted"/>
<gene>
    <name evidence="3" type="ORF">C1SCF055_LOCUS5074</name>
</gene>